<protein>
    <recommendedName>
        <fullName evidence="1">Endonuclease/exonuclease/phosphatase domain-containing protein</fullName>
    </recommendedName>
</protein>
<keyword evidence="3" id="KW-1185">Reference proteome</keyword>
<name>A0ABR2AN82_9ROSI</name>
<dbReference type="InterPro" id="IPR005135">
    <property type="entry name" value="Endo/exonuclease/phosphatase"/>
</dbReference>
<dbReference type="PANTHER" id="PTHR35218">
    <property type="entry name" value="RNASE H DOMAIN-CONTAINING PROTEIN"/>
    <property type="match status" value="1"/>
</dbReference>
<proteinExistence type="predicted"/>
<dbReference type="InterPro" id="IPR036691">
    <property type="entry name" value="Endo/exonu/phosph_ase_sf"/>
</dbReference>
<dbReference type="Gene3D" id="3.60.10.10">
    <property type="entry name" value="Endonuclease/exonuclease/phosphatase"/>
    <property type="match status" value="1"/>
</dbReference>
<dbReference type="Pfam" id="PF03372">
    <property type="entry name" value="Exo_endo_phos"/>
    <property type="match status" value="1"/>
</dbReference>
<accession>A0ABR2AN82</accession>
<dbReference type="Proteomes" id="UP001472677">
    <property type="component" value="Unassembled WGS sequence"/>
</dbReference>
<dbReference type="SUPFAM" id="SSF56219">
    <property type="entry name" value="DNase I-like"/>
    <property type="match status" value="1"/>
</dbReference>
<evidence type="ECO:0000313" key="3">
    <source>
        <dbReference type="Proteomes" id="UP001472677"/>
    </source>
</evidence>
<evidence type="ECO:0000259" key="1">
    <source>
        <dbReference type="Pfam" id="PF03372"/>
    </source>
</evidence>
<sequence length="311" mass="35690">MAIVAWNARGLGNPNNTRALKDTIFKHDPCIVFLSETKKNQKYLERIKSRNKFVGSFYVNPRGIAGGLALWWKESVSISILRESLNFIDTLVSVNGEEAWQCTFVYGPPYISEKHEFWTNFQYLRHHQSVKWCVIGDVNIVADQNDKEGGAPIKKNQAKWFLDSMDASGLFELPIKGGTFTWSNLRGEKDAIAEKLDKILISCEWSLAYPKAIGILEAAVASDHNPIILLLDGLKKKRKRAFKLESRWILEEECYTMLNEAWEGNLRCRGQLKLNRKLKTTRVKLKQWSGVKYGKNRQTIEGIKQKLLNLQ</sequence>
<evidence type="ECO:0000313" key="2">
    <source>
        <dbReference type="EMBL" id="KAK8495245.1"/>
    </source>
</evidence>
<feature type="domain" description="Endonuclease/exonuclease/phosphatase" evidence="1">
    <location>
        <begin position="5"/>
        <end position="184"/>
    </location>
</feature>
<comment type="caution">
    <text evidence="2">The sequence shown here is derived from an EMBL/GenBank/DDBJ whole genome shotgun (WGS) entry which is preliminary data.</text>
</comment>
<organism evidence="2 3">
    <name type="scientific">Hibiscus sabdariffa</name>
    <name type="common">roselle</name>
    <dbReference type="NCBI Taxonomy" id="183260"/>
    <lineage>
        <taxon>Eukaryota</taxon>
        <taxon>Viridiplantae</taxon>
        <taxon>Streptophyta</taxon>
        <taxon>Embryophyta</taxon>
        <taxon>Tracheophyta</taxon>
        <taxon>Spermatophyta</taxon>
        <taxon>Magnoliopsida</taxon>
        <taxon>eudicotyledons</taxon>
        <taxon>Gunneridae</taxon>
        <taxon>Pentapetalae</taxon>
        <taxon>rosids</taxon>
        <taxon>malvids</taxon>
        <taxon>Malvales</taxon>
        <taxon>Malvaceae</taxon>
        <taxon>Malvoideae</taxon>
        <taxon>Hibiscus</taxon>
    </lineage>
</organism>
<dbReference type="PANTHER" id="PTHR35218:SF9">
    <property type="entry name" value="ENDONUCLEASE_EXONUCLEASE_PHOSPHATASE DOMAIN-CONTAINING PROTEIN"/>
    <property type="match status" value="1"/>
</dbReference>
<gene>
    <name evidence="2" type="ORF">V6N12_074738</name>
</gene>
<dbReference type="EMBL" id="JBBPBM010000452">
    <property type="protein sequence ID" value="KAK8495245.1"/>
    <property type="molecule type" value="Genomic_DNA"/>
</dbReference>
<reference evidence="2 3" key="1">
    <citation type="journal article" date="2024" name="G3 (Bethesda)">
        <title>Genome assembly of Hibiscus sabdariffa L. provides insights into metabolisms of medicinal natural products.</title>
        <authorList>
            <person name="Kim T."/>
        </authorList>
    </citation>
    <scope>NUCLEOTIDE SEQUENCE [LARGE SCALE GENOMIC DNA]</scope>
    <source>
        <strain evidence="2">TK-2024</strain>
        <tissue evidence="2">Old leaves</tissue>
    </source>
</reference>